<name>A0ABS0N2I6_9SPHN</name>
<dbReference type="EMBL" id="JAEANY010000002">
    <property type="protein sequence ID" value="MBH5322128.1"/>
    <property type="molecule type" value="Genomic_DNA"/>
</dbReference>
<sequence length="242" mass="26764">MKRKFLIVFGFLLAVLVVTASYIYWTSPNRHTTPSERTGLEWSFADGVLSSPARPALAMRIDPSLDYLGGQKFVLYGTANVEQHVFARRWPDGRDRSMLLIQLESVVDGVDWAYDYSAAQYRTEIDGVDFFTDAEPGQLPPIFAKGEPGTDSYRAAVLAADAGFEAPEDYVWLRSVHIPDADARSELLIILRDDLSSEGLTRDELLPGGSADDQWQAIAASRMEVLAEMVSFPAGEEPATKP</sequence>
<dbReference type="Proteomes" id="UP000602442">
    <property type="component" value="Unassembled WGS sequence"/>
</dbReference>
<proteinExistence type="predicted"/>
<evidence type="ECO:0000313" key="2">
    <source>
        <dbReference type="Proteomes" id="UP000602442"/>
    </source>
</evidence>
<gene>
    <name evidence="1" type="ORF">I5L03_05970</name>
</gene>
<keyword evidence="2" id="KW-1185">Reference proteome</keyword>
<protein>
    <submittedName>
        <fullName evidence="1">Uncharacterized protein</fullName>
    </submittedName>
</protein>
<comment type="caution">
    <text evidence="1">The sequence shown here is derived from an EMBL/GenBank/DDBJ whole genome shotgun (WGS) entry which is preliminary data.</text>
</comment>
<organism evidence="1 2">
    <name type="scientific">Aurantiacibacter sediminis</name>
    <dbReference type="NCBI Taxonomy" id="2793064"/>
    <lineage>
        <taxon>Bacteria</taxon>
        <taxon>Pseudomonadati</taxon>
        <taxon>Pseudomonadota</taxon>
        <taxon>Alphaproteobacteria</taxon>
        <taxon>Sphingomonadales</taxon>
        <taxon>Erythrobacteraceae</taxon>
        <taxon>Aurantiacibacter</taxon>
    </lineage>
</organism>
<evidence type="ECO:0000313" key="1">
    <source>
        <dbReference type="EMBL" id="MBH5322128.1"/>
    </source>
</evidence>
<accession>A0ABS0N2I6</accession>
<dbReference type="RefSeq" id="WP_197920847.1">
    <property type="nucleotide sequence ID" value="NZ_CAWPTA010000007.1"/>
</dbReference>
<reference evidence="1 2" key="1">
    <citation type="submission" date="2020-11" db="EMBL/GenBank/DDBJ databases">
        <title>Erythrobacter sediminis sp. nov., a marine bacterium from a tidal flat of Garorim Bay.</title>
        <authorList>
            <person name="Kim D."/>
            <person name="Yoo Y."/>
            <person name="Kim J.-J."/>
        </authorList>
    </citation>
    <scope>NUCLEOTIDE SEQUENCE [LARGE SCALE GENOMIC DNA]</scope>
    <source>
        <strain evidence="1 2">JGD-13</strain>
    </source>
</reference>